<keyword evidence="2" id="KW-0433">Leucine-rich repeat</keyword>
<dbReference type="Gene3D" id="3.80.10.10">
    <property type="entry name" value="Ribonuclease Inhibitor"/>
    <property type="match status" value="1"/>
</dbReference>
<dbReference type="SUPFAM" id="SSF52058">
    <property type="entry name" value="L domain-like"/>
    <property type="match status" value="1"/>
</dbReference>
<keyword evidence="5" id="KW-1133">Transmembrane helix</keyword>
<evidence type="ECO:0000256" key="3">
    <source>
        <dbReference type="ARBA" id="ARBA00022692"/>
    </source>
</evidence>
<dbReference type="InterPro" id="IPR051809">
    <property type="entry name" value="Plant_receptor-like_S/T_kinase"/>
</dbReference>
<sequence length="193" mass="21603">MGRLKNTENLQTEGNKLTGELPPSFFNLSSLYYVYLGFNDLEGTLPSSMFETMAYLKNFLLRSNQFHAPIPASVSNASHLIEFDLSVNGFNEFIPSKLGNSQYLWWVALGFNKLEAKEAYDWRFMASLTNCSSLITLDLQQNNLNGVTLDLQQNNLSGLLPSTLADLFPGITTLVLSNNIIGFQEIFLMKLGI</sequence>
<dbReference type="EMBL" id="JBBWWQ010000009">
    <property type="protein sequence ID" value="KAK8938403.1"/>
    <property type="molecule type" value="Genomic_DNA"/>
</dbReference>
<evidence type="ECO:0000256" key="4">
    <source>
        <dbReference type="ARBA" id="ARBA00022737"/>
    </source>
</evidence>
<comment type="subcellular location">
    <subcellularLocation>
        <location evidence="1">Membrane</location>
    </subcellularLocation>
</comment>
<keyword evidence="8" id="KW-1185">Reference proteome</keyword>
<name>A0AAP0BGB4_9ASPA</name>
<dbReference type="AlphaFoldDB" id="A0AAP0BGB4"/>
<evidence type="ECO:0000256" key="1">
    <source>
        <dbReference type="ARBA" id="ARBA00004370"/>
    </source>
</evidence>
<dbReference type="Pfam" id="PF00560">
    <property type="entry name" value="LRR_1"/>
    <property type="match status" value="1"/>
</dbReference>
<dbReference type="GO" id="GO:0016020">
    <property type="term" value="C:membrane"/>
    <property type="evidence" value="ECO:0007669"/>
    <property type="project" value="UniProtKB-SubCell"/>
</dbReference>
<proteinExistence type="predicted"/>
<protein>
    <submittedName>
        <fullName evidence="7">Uncharacterized protein</fullName>
    </submittedName>
</protein>
<dbReference type="Proteomes" id="UP001418222">
    <property type="component" value="Unassembled WGS sequence"/>
</dbReference>
<organism evidence="7 8">
    <name type="scientific">Platanthera zijinensis</name>
    <dbReference type="NCBI Taxonomy" id="2320716"/>
    <lineage>
        <taxon>Eukaryota</taxon>
        <taxon>Viridiplantae</taxon>
        <taxon>Streptophyta</taxon>
        <taxon>Embryophyta</taxon>
        <taxon>Tracheophyta</taxon>
        <taxon>Spermatophyta</taxon>
        <taxon>Magnoliopsida</taxon>
        <taxon>Liliopsida</taxon>
        <taxon>Asparagales</taxon>
        <taxon>Orchidaceae</taxon>
        <taxon>Orchidoideae</taxon>
        <taxon>Orchideae</taxon>
        <taxon>Orchidinae</taxon>
        <taxon>Platanthera</taxon>
    </lineage>
</organism>
<evidence type="ECO:0000256" key="2">
    <source>
        <dbReference type="ARBA" id="ARBA00022614"/>
    </source>
</evidence>
<dbReference type="PANTHER" id="PTHR27008:SF596">
    <property type="entry name" value="OS02G0215500 PROTEIN"/>
    <property type="match status" value="1"/>
</dbReference>
<dbReference type="InterPro" id="IPR001611">
    <property type="entry name" value="Leu-rich_rpt"/>
</dbReference>
<gene>
    <name evidence="7" type="ORF">KSP39_PZI010905</name>
</gene>
<evidence type="ECO:0000256" key="5">
    <source>
        <dbReference type="ARBA" id="ARBA00022989"/>
    </source>
</evidence>
<evidence type="ECO:0000313" key="7">
    <source>
        <dbReference type="EMBL" id="KAK8938403.1"/>
    </source>
</evidence>
<keyword evidence="4" id="KW-0677">Repeat</keyword>
<keyword evidence="6" id="KW-0472">Membrane</keyword>
<comment type="caution">
    <text evidence="7">The sequence shown here is derived from an EMBL/GenBank/DDBJ whole genome shotgun (WGS) entry which is preliminary data.</text>
</comment>
<reference evidence="7 8" key="1">
    <citation type="journal article" date="2022" name="Nat. Plants">
        <title>Genomes of leafy and leafless Platanthera orchids illuminate the evolution of mycoheterotrophy.</title>
        <authorList>
            <person name="Li M.H."/>
            <person name="Liu K.W."/>
            <person name="Li Z."/>
            <person name="Lu H.C."/>
            <person name="Ye Q.L."/>
            <person name="Zhang D."/>
            <person name="Wang J.Y."/>
            <person name="Li Y.F."/>
            <person name="Zhong Z.M."/>
            <person name="Liu X."/>
            <person name="Yu X."/>
            <person name="Liu D.K."/>
            <person name="Tu X.D."/>
            <person name="Liu B."/>
            <person name="Hao Y."/>
            <person name="Liao X.Y."/>
            <person name="Jiang Y.T."/>
            <person name="Sun W.H."/>
            <person name="Chen J."/>
            <person name="Chen Y.Q."/>
            <person name="Ai Y."/>
            <person name="Zhai J.W."/>
            <person name="Wu S.S."/>
            <person name="Zhou Z."/>
            <person name="Hsiao Y.Y."/>
            <person name="Wu W.L."/>
            <person name="Chen Y.Y."/>
            <person name="Lin Y.F."/>
            <person name="Hsu J.L."/>
            <person name="Li C.Y."/>
            <person name="Wang Z.W."/>
            <person name="Zhao X."/>
            <person name="Zhong W.Y."/>
            <person name="Ma X.K."/>
            <person name="Ma L."/>
            <person name="Huang J."/>
            <person name="Chen G.Z."/>
            <person name="Huang M.Z."/>
            <person name="Huang L."/>
            <person name="Peng D.H."/>
            <person name="Luo Y.B."/>
            <person name="Zou S.Q."/>
            <person name="Chen S.P."/>
            <person name="Lan S."/>
            <person name="Tsai W.C."/>
            <person name="Van de Peer Y."/>
            <person name="Liu Z.J."/>
        </authorList>
    </citation>
    <scope>NUCLEOTIDE SEQUENCE [LARGE SCALE GENOMIC DNA]</scope>
    <source>
        <strain evidence="7">Lor287</strain>
    </source>
</reference>
<evidence type="ECO:0000256" key="6">
    <source>
        <dbReference type="ARBA" id="ARBA00023136"/>
    </source>
</evidence>
<dbReference type="PANTHER" id="PTHR27008">
    <property type="entry name" value="OS04G0122200 PROTEIN"/>
    <property type="match status" value="1"/>
</dbReference>
<keyword evidence="3" id="KW-0812">Transmembrane</keyword>
<accession>A0AAP0BGB4</accession>
<evidence type="ECO:0000313" key="8">
    <source>
        <dbReference type="Proteomes" id="UP001418222"/>
    </source>
</evidence>
<dbReference type="InterPro" id="IPR032675">
    <property type="entry name" value="LRR_dom_sf"/>
</dbReference>